<protein>
    <submittedName>
        <fullName evidence="2">Uncharacterized protein</fullName>
    </submittedName>
</protein>
<organism evidence="2 3">
    <name type="scientific">Romboutsia maritimum</name>
    <dbReference type="NCBI Taxonomy" id="2020948"/>
    <lineage>
        <taxon>Bacteria</taxon>
        <taxon>Bacillati</taxon>
        <taxon>Bacillota</taxon>
        <taxon>Clostridia</taxon>
        <taxon>Peptostreptococcales</taxon>
        <taxon>Peptostreptococcaceae</taxon>
        <taxon>Romboutsia</taxon>
    </lineage>
</organism>
<keyword evidence="3" id="KW-1185">Reference proteome</keyword>
<gene>
    <name evidence="2" type="ORF">CHF27_012500</name>
</gene>
<evidence type="ECO:0000313" key="3">
    <source>
        <dbReference type="Proteomes" id="UP000243494"/>
    </source>
</evidence>
<dbReference type="EMBL" id="NOJZ02000036">
    <property type="protein sequence ID" value="RDY22593.1"/>
    <property type="molecule type" value="Genomic_DNA"/>
</dbReference>
<keyword evidence="1" id="KW-1133">Transmembrane helix</keyword>
<reference evidence="2 3" key="1">
    <citation type="journal article" date="2017" name="Genome Announc.">
        <title>Draft Genome Sequence of Romboutsia maritimum sp. nov. Strain CCRI-22766(T), Isolated from Coastal Estuarine Mud.</title>
        <authorList>
            <person name="Maheux A.F."/>
            <person name="Boudreau D.K."/>
            <person name="Berube E."/>
            <person name="Boissinot M."/>
            <person name="Raymond F."/>
            <person name="Brodeur S."/>
            <person name="Corbeil J."/>
            <person name="Brightwell G."/>
            <person name="Broda D."/>
            <person name="Omar R.F."/>
            <person name="Bergeron M.G."/>
        </authorList>
    </citation>
    <scope>NUCLEOTIDE SEQUENCE [LARGE SCALE GENOMIC DNA]</scope>
    <source>
        <strain evidence="2 3">CCRI-22766</strain>
    </source>
</reference>
<proteinExistence type="predicted"/>
<sequence>MFEKFKKLNKRMKILVGIIAILAFPFTLIAFGVEFIVNGFKENKIIKIVTGCVLSIAMIGVLYSAGCFDEKQLNEESTQVSAKVDKETDIKNMVTEYKGHLKMLDVTYALGENDTNINLIIKMKFGGTLFDYMAYDDACKIIKSIEEKYPGEIQLYRFMCVADLVDKFGNEEESKVMLFDYTRNNISKVNWDSMEGTLFKGLAEKVWQHDLVEE</sequence>
<evidence type="ECO:0000313" key="2">
    <source>
        <dbReference type="EMBL" id="RDY22593.1"/>
    </source>
</evidence>
<dbReference type="Proteomes" id="UP000243494">
    <property type="component" value="Unassembled WGS sequence"/>
</dbReference>
<accession>A0A371IQ48</accession>
<dbReference type="RefSeq" id="WP_095405423.1">
    <property type="nucleotide sequence ID" value="NZ_NOJZ02000036.1"/>
</dbReference>
<dbReference type="AlphaFoldDB" id="A0A371IQ48"/>
<evidence type="ECO:0000256" key="1">
    <source>
        <dbReference type="SAM" id="Phobius"/>
    </source>
</evidence>
<keyword evidence="1" id="KW-0812">Transmembrane</keyword>
<comment type="caution">
    <text evidence="2">The sequence shown here is derived from an EMBL/GenBank/DDBJ whole genome shotgun (WGS) entry which is preliminary data.</text>
</comment>
<feature type="transmembrane region" description="Helical" evidence="1">
    <location>
        <begin position="12"/>
        <end position="33"/>
    </location>
</feature>
<keyword evidence="1" id="KW-0472">Membrane</keyword>
<feature type="transmembrane region" description="Helical" evidence="1">
    <location>
        <begin position="45"/>
        <end position="65"/>
    </location>
</feature>
<name>A0A371IQ48_9FIRM</name>
<dbReference type="OrthoDB" id="287883at2"/>